<keyword evidence="1" id="KW-0472">Membrane</keyword>
<evidence type="ECO:0000259" key="2">
    <source>
        <dbReference type="Pfam" id="PF13240"/>
    </source>
</evidence>
<dbReference type="Proteomes" id="UP000186102">
    <property type="component" value="Unassembled WGS sequence"/>
</dbReference>
<evidence type="ECO:0000313" key="3">
    <source>
        <dbReference type="EMBL" id="OLN31744.1"/>
    </source>
</evidence>
<name>A0A1Q8QWM1_9FIRM</name>
<reference evidence="3 4" key="1">
    <citation type="submission" date="2016-09" db="EMBL/GenBank/DDBJ databases">
        <title>Complete genome of Desulfosporosinus sp. OL.</title>
        <authorList>
            <person name="Mardanov A."/>
            <person name="Beletsky A."/>
            <person name="Panova A."/>
            <person name="Karnachuk O."/>
            <person name="Ravin N."/>
        </authorList>
    </citation>
    <scope>NUCLEOTIDE SEQUENCE [LARGE SCALE GENOMIC DNA]</scope>
    <source>
        <strain evidence="3 4">OL</strain>
    </source>
</reference>
<feature type="transmembrane region" description="Helical" evidence="1">
    <location>
        <begin position="354"/>
        <end position="379"/>
    </location>
</feature>
<organism evidence="3 4">
    <name type="scientific">Desulfosporosinus metallidurans</name>
    <dbReference type="NCBI Taxonomy" id="1888891"/>
    <lineage>
        <taxon>Bacteria</taxon>
        <taxon>Bacillati</taxon>
        <taxon>Bacillota</taxon>
        <taxon>Clostridia</taxon>
        <taxon>Eubacteriales</taxon>
        <taxon>Desulfitobacteriaceae</taxon>
        <taxon>Desulfosporosinus</taxon>
    </lineage>
</organism>
<accession>A0A1Q8QWM1</accession>
<keyword evidence="1" id="KW-1133">Transmembrane helix</keyword>
<protein>
    <recommendedName>
        <fullName evidence="2">Zinc-ribbon domain-containing protein</fullName>
    </recommendedName>
</protein>
<gene>
    <name evidence="3" type="ORF">DSOL_2432</name>
</gene>
<feature type="domain" description="Zinc-ribbon" evidence="2">
    <location>
        <begin position="228"/>
        <end position="249"/>
    </location>
</feature>
<feature type="transmembrane region" description="Helical" evidence="1">
    <location>
        <begin position="322"/>
        <end position="342"/>
    </location>
</feature>
<keyword evidence="1" id="KW-0812">Transmembrane</keyword>
<feature type="transmembrane region" description="Helical" evidence="1">
    <location>
        <begin position="278"/>
        <end position="302"/>
    </location>
</feature>
<dbReference type="Pfam" id="PF13240">
    <property type="entry name" value="Zn_Ribbon_1"/>
    <property type="match status" value="1"/>
</dbReference>
<evidence type="ECO:0000256" key="1">
    <source>
        <dbReference type="SAM" id="Phobius"/>
    </source>
</evidence>
<dbReference type="OrthoDB" id="2029546at2"/>
<dbReference type="RefSeq" id="WP_075365042.1">
    <property type="nucleotide sequence ID" value="NZ_MLBF01000015.1"/>
</dbReference>
<evidence type="ECO:0000313" key="4">
    <source>
        <dbReference type="Proteomes" id="UP000186102"/>
    </source>
</evidence>
<dbReference type="InterPro" id="IPR026870">
    <property type="entry name" value="Zinc_ribbon_dom"/>
</dbReference>
<proteinExistence type="predicted"/>
<dbReference type="AlphaFoldDB" id="A0A1Q8QWM1"/>
<dbReference type="EMBL" id="MLBF01000015">
    <property type="protein sequence ID" value="OLN31744.1"/>
    <property type="molecule type" value="Genomic_DNA"/>
</dbReference>
<keyword evidence="4" id="KW-1185">Reference proteome</keyword>
<sequence length="399" mass="44870">MSAQEYRQRVAELCDAELRQMIYEEIEDYLPEAIEAARAELDLRNRDIFELGDGDTVTLKEVIDRLDFDECIAELKRLNKKAETTFYNELLVRHLQTAPAQDGGVLINFVKSKTGAIEVFSSSMDGGDRLNIENFHYNEWLAAHIKKAYLLTNGREFVVALCLLKMTNKDFRAGKLNKGTNVCQNCGNVCDPSVQFCGNCSYQQLQDNHVSQQSGYYQQPLRLLVMQFCPNCGTKLMDDYGFCPNCGTRVQDAYLEGPVEMPQNLTGGPTQATGGLKVWLWLMIVGGLIGVIASIAYGIYFLKIAETFRDQSALLSNLGSQYSRIATMLFVSVPINIVCIFGEFRLLKGYKHGFYIICICVVISFIITILAGSVLAAFVGLTSPVIVWLFAREQWKYFQ</sequence>
<comment type="caution">
    <text evidence="3">The sequence shown here is derived from an EMBL/GenBank/DDBJ whole genome shotgun (WGS) entry which is preliminary data.</text>
</comment>